<dbReference type="Gene3D" id="3.40.930.10">
    <property type="entry name" value="Mannitol-specific EII, Chain A"/>
    <property type="match status" value="1"/>
</dbReference>
<keyword evidence="3" id="KW-1185">Reference proteome</keyword>
<evidence type="ECO:0000259" key="1">
    <source>
        <dbReference type="PROSITE" id="PS51094"/>
    </source>
</evidence>
<reference evidence="2 3" key="1">
    <citation type="submission" date="2016-09" db="EMBL/GenBank/DDBJ databases">
        <title>Genomic analysis reveals versatility of anaerobic energy metabolism of Geosporobacter ferrireducens IRF9 of phylum Firmicutes.</title>
        <authorList>
            <person name="Kim S.-J."/>
        </authorList>
    </citation>
    <scope>NUCLEOTIDE SEQUENCE [LARGE SCALE GENOMIC DNA]</scope>
    <source>
        <strain evidence="2 3">IRF9</strain>
    </source>
</reference>
<dbReference type="Proteomes" id="UP000095743">
    <property type="component" value="Chromosome"/>
</dbReference>
<dbReference type="KEGG" id="gfe:Gferi_25645"/>
<dbReference type="AlphaFoldDB" id="A0A1D8GNX6"/>
<protein>
    <recommendedName>
        <fullName evidence="1">PTS EIIA type-2 domain-containing protein</fullName>
    </recommendedName>
</protein>
<dbReference type="EMBL" id="CP017269">
    <property type="protein sequence ID" value="AOT72640.1"/>
    <property type="molecule type" value="Genomic_DNA"/>
</dbReference>
<dbReference type="PANTHER" id="PTHR47738:SF3">
    <property type="entry name" value="PHOSPHOTRANSFERASE SYSTEM MANNITOL_FRUCTOSE-SPECIFIC IIA DOMAIN CONTAINING PROTEIN"/>
    <property type="match status" value="1"/>
</dbReference>
<dbReference type="SUPFAM" id="SSF55804">
    <property type="entry name" value="Phoshotransferase/anion transport protein"/>
    <property type="match status" value="1"/>
</dbReference>
<dbReference type="STRING" id="1424294.Gferi_25645"/>
<organism evidence="2 3">
    <name type="scientific">Geosporobacter ferrireducens</name>
    <dbReference type="NCBI Taxonomy" id="1424294"/>
    <lineage>
        <taxon>Bacteria</taxon>
        <taxon>Bacillati</taxon>
        <taxon>Bacillota</taxon>
        <taxon>Clostridia</taxon>
        <taxon>Peptostreptococcales</taxon>
        <taxon>Thermotaleaceae</taxon>
        <taxon>Geosporobacter</taxon>
    </lineage>
</organism>
<name>A0A1D8GNX6_9FIRM</name>
<proteinExistence type="predicted"/>
<feature type="domain" description="PTS EIIA type-2" evidence="1">
    <location>
        <begin position="6"/>
        <end position="156"/>
    </location>
</feature>
<dbReference type="PANTHER" id="PTHR47738">
    <property type="entry name" value="PTS SYSTEM FRUCTOSE-LIKE EIIA COMPONENT-RELATED"/>
    <property type="match status" value="1"/>
</dbReference>
<accession>A0A1D8GNX6</accession>
<dbReference type="InterPro" id="IPR002178">
    <property type="entry name" value="PTS_EIIA_type-2_dom"/>
</dbReference>
<dbReference type="RefSeq" id="WP_069980949.1">
    <property type="nucleotide sequence ID" value="NZ_CP017269.1"/>
</dbReference>
<evidence type="ECO:0000313" key="2">
    <source>
        <dbReference type="EMBL" id="AOT72640.1"/>
    </source>
</evidence>
<dbReference type="PROSITE" id="PS51094">
    <property type="entry name" value="PTS_EIIA_TYPE_2"/>
    <property type="match status" value="1"/>
</dbReference>
<dbReference type="Pfam" id="PF00359">
    <property type="entry name" value="PTS_EIIA_2"/>
    <property type="match status" value="1"/>
</dbReference>
<dbReference type="InterPro" id="IPR016152">
    <property type="entry name" value="PTrfase/Anion_transptr"/>
</dbReference>
<gene>
    <name evidence="2" type="ORF">Gferi_25645</name>
</gene>
<sequence length="158" mass="18040">MPLTRNIATNNVTRCLIKGMEFNTRKEVLEYIGNYLFKKGFVKESFIYALLERERVFPTGLDMGNINVAIPHTDADHVINPAIVVMVLNKPIVFETMGSIGGTVKVDVIFALAIQDPKKQLSLLQKLMELFQNEERLKHLIDVSDIEEFEQIFSIENL</sequence>
<dbReference type="CDD" id="cd00211">
    <property type="entry name" value="PTS_IIA_fru"/>
    <property type="match status" value="1"/>
</dbReference>
<dbReference type="InterPro" id="IPR051541">
    <property type="entry name" value="PTS_SugarTrans_NitroReg"/>
</dbReference>
<evidence type="ECO:0000313" key="3">
    <source>
        <dbReference type="Proteomes" id="UP000095743"/>
    </source>
</evidence>